<dbReference type="RefSeq" id="WP_146858804.1">
    <property type="nucleotide sequence ID" value="NZ_BKAU01000001.1"/>
</dbReference>
<feature type="domain" description="FecR protein" evidence="1">
    <location>
        <begin position="116"/>
        <end position="206"/>
    </location>
</feature>
<dbReference type="Proteomes" id="UP000321436">
    <property type="component" value="Unassembled WGS sequence"/>
</dbReference>
<dbReference type="AlphaFoldDB" id="A0A512RGX9"/>
<dbReference type="EMBL" id="BKAU01000001">
    <property type="protein sequence ID" value="GEP94957.1"/>
    <property type="molecule type" value="Genomic_DNA"/>
</dbReference>
<proteinExistence type="predicted"/>
<gene>
    <name evidence="3" type="ORF">CCY01nite_12170</name>
</gene>
<dbReference type="InterPro" id="IPR032508">
    <property type="entry name" value="FecR_C"/>
</dbReference>
<dbReference type="PANTHER" id="PTHR30273:SF2">
    <property type="entry name" value="PROTEIN FECR"/>
    <property type="match status" value="1"/>
</dbReference>
<dbReference type="GO" id="GO:0003677">
    <property type="term" value="F:DNA binding"/>
    <property type="evidence" value="ECO:0007669"/>
    <property type="project" value="InterPro"/>
</dbReference>
<dbReference type="PANTHER" id="PTHR30273">
    <property type="entry name" value="PERIPLASMIC SIGNAL SENSOR AND SIGMA FACTOR ACTIVATOR FECR-RELATED"/>
    <property type="match status" value="1"/>
</dbReference>
<dbReference type="Gene3D" id="2.60.120.1440">
    <property type="match status" value="1"/>
</dbReference>
<protein>
    <submittedName>
        <fullName evidence="3">Anti-sigma factor</fullName>
    </submittedName>
</protein>
<evidence type="ECO:0000313" key="3">
    <source>
        <dbReference type="EMBL" id="GEP94957.1"/>
    </source>
</evidence>
<dbReference type="Pfam" id="PF04773">
    <property type="entry name" value="FecR"/>
    <property type="match status" value="1"/>
</dbReference>
<dbReference type="PIRSF" id="PIRSF018266">
    <property type="entry name" value="FecR"/>
    <property type="match status" value="1"/>
</dbReference>
<evidence type="ECO:0000259" key="1">
    <source>
        <dbReference type="Pfam" id="PF04773"/>
    </source>
</evidence>
<dbReference type="OrthoDB" id="697544at2"/>
<sequence>MSLYDVKDLLEKYKSGTCTPEELQALESWYESWRHPDAEEVVWKQDEELAQELLADFSDYRRRKEALFRTGSSRQTWWRAAAVVVPILGIGALLWLSRPGVSEQAKPVLAVSPDNSDGRRFILLPDSSTVVLQKGSSLIYPETFKGDKREVTLTGEAYFDIYQQQDKPFVIHSGKVITTVLGTAFNIKAYPDQPSVTVTVRRGKVKIEEERSRKLLGILLPDQQIVYNNNEVAETRAVKAAETVAWVKQGLDFISVPFEEIARQVSDRYQVKISFANPALKNCRIRATFEGTESLEKVLMILCTVRDATYTINGDEVMISGDGCADEH</sequence>
<evidence type="ECO:0000313" key="4">
    <source>
        <dbReference type="Proteomes" id="UP000321436"/>
    </source>
</evidence>
<organism evidence="3 4">
    <name type="scientific">Chitinophaga cymbidii</name>
    <dbReference type="NCBI Taxonomy" id="1096750"/>
    <lineage>
        <taxon>Bacteria</taxon>
        <taxon>Pseudomonadati</taxon>
        <taxon>Bacteroidota</taxon>
        <taxon>Chitinophagia</taxon>
        <taxon>Chitinophagales</taxon>
        <taxon>Chitinophagaceae</taxon>
        <taxon>Chitinophaga</taxon>
    </lineage>
</organism>
<reference evidence="3 4" key="1">
    <citation type="submission" date="2019-07" db="EMBL/GenBank/DDBJ databases">
        <title>Whole genome shotgun sequence of Chitinophaga cymbidii NBRC 109752.</title>
        <authorList>
            <person name="Hosoyama A."/>
            <person name="Uohara A."/>
            <person name="Ohji S."/>
            <person name="Ichikawa N."/>
        </authorList>
    </citation>
    <scope>NUCLEOTIDE SEQUENCE [LARGE SCALE GENOMIC DNA]</scope>
    <source>
        <strain evidence="3 4">NBRC 109752</strain>
    </source>
</reference>
<dbReference type="InterPro" id="IPR006860">
    <property type="entry name" value="FecR"/>
</dbReference>
<dbReference type="InterPro" id="IPR001356">
    <property type="entry name" value="HD"/>
</dbReference>
<dbReference type="CDD" id="cd00086">
    <property type="entry name" value="homeodomain"/>
    <property type="match status" value="1"/>
</dbReference>
<accession>A0A512RGX9</accession>
<dbReference type="InterPro" id="IPR012373">
    <property type="entry name" value="Ferrdict_sens_TM"/>
</dbReference>
<dbReference type="GO" id="GO:0016989">
    <property type="term" value="F:sigma factor antagonist activity"/>
    <property type="evidence" value="ECO:0007669"/>
    <property type="project" value="TreeGrafter"/>
</dbReference>
<comment type="caution">
    <text evidence="3">The sequence shown here is derived from an EMBL/GenBank/DDBJ whole genome shotgun (WGS) entry which is preliminary data.</text>
</comment>
<keyword evidence="4" id="KW-1185">Reference proteome</keyword>
<dbReference type="Pfam" id="PF16344">
    <property type="entry name" value="FecR_C"/>
    <property type="match status" value="1"/>
</dbReference>
<dbReference type="Gene3D" id="3.55.50.30">
    <property type="match status" value="1"/>
</dbReference>
<name>A0A512RGX9_9BACT</name>
<evidence type="ECO:0000259" key="2">
    <source>
        <dbReference type="Pfam" id="PF16344"/>
    </source>
</evidence>
<feature type="domain" description="Protein FecR C-terminal" evidence="2">
    <location>
        <begin position="253"/>
        <end position="319"/>
    </location>
</feature>